<dbReference type="InterPro" id="IPR036286">
    <property type="entry name" value="LexA/Signal_pep-like_sf"/>
</dbReference>
<gene>
    <name evidence="2" type="ORF">GCM10007853_17360</name>
</gene>
<evidence type="ECO:0000313" key="2">
    <source>
        <dbReference type="EMBL" id="GLQ23862.1"/>
    </source>
</evidence>
<dbReference type="RefSeq" id="WP_284389707.1">
    <property type="nucleotide sequence ID" value="NZ_BSNK01000002.1"/>
</dbReference>
<dbReference type="Gene3D" id="2.10.109.10">
    <property type="entry name" value="Umud Fragment, subunit A"/>
    <property type="match status" value="1"/>
</dbReference>
<feature type="domain" description="Peptidase S26" evidence="1">
    <location>
        <begin position="7"/>
        <end position="163"/>
    </location>
</feature>
<protein>
    <submittedName>
        <fullName evidence="2">Chromosome segregation protein ParM</fullName>
    </submittedName>
</protein>
<keyword evidence="3" id="KW-1185">Reference proteome</keyword>
<sequence length="184" mass="20300">MLIRVLAPLSIAVLCGATLFQIVRPSVPRLLYNPSPSAPVGWYRLEPGAQIRRDDLVAAYAPQAAEMLAVERRYLPPNIPLIKTVWAVSGERVCHDEHGVSVSGRPLLVVLSHDSRGRPLPSKRGCFTLLKDQIFLVSTDVQTSFDSRYFGPVLRSNVLGRVRYLGQFRWGSDQQGLVGKAGHG</sequence>
<evidence type="ECO:0000313" key="3">
    <source>
        <dbReference type="Proteomes" id="UP001161391"/>
    </source>
</evidence>
<reference evidence="2" key="2">
    <citation type="submission" date="2023-01" db="EMBL/GenBank/DDBJ databases">
        <title>Draft genome sequence of Algimonas ampicilliniresistens strain NBRC 108219.</title>
        <authorList>
            <person name="Sun Q."/>
            <person name="Mori K."/>
        </authorList>
    </citation>
    <scope>NUCLEOTIDE SEQUENCE</scope>
    <source>
        <strain evidence="2">NBRC 108219</strain>
    </source>
</reference>
<accession>A0ABQ5V9Z2</accession>
<proteinExistence type="predicted"/>
<dbReference type="Proteomes" id="UP001161391">
    <property type="component" value="Unassembled WGS sequence"/>
</dbReference>
<organism evidence="2 3">
    <name type="scientific">Algimonas ampicilliniresistens</name>
    <dbReference type="NCBI Taxonomy" id="1298735"/>
    <lineage>
        <taxon>Bacteria</taxon>
        <taxon>Pseudomonadati</taxon>
        <taxon>Pseudomonadota</taxon>
        <taxon>Alphaproteobacteria</taxon>
        <taxon>Maricaulales</taxon>
        <taxon>Robiginitomaculaceae</taxon>
        <taxon>Algimonas</taxon>
    </lineage>
</organism>
<comment type="caution">
    <text evidence="2">The sequence shown here is derived from an EMBL/GenBank/DDBJ whole genome shotgun (WGS) entry which is preliminary data.</text>
</comment>
<reference evidence="2" key="1">
    <citation type="journal article" date="2014" name="Int. J. Syst. Evol. Microbiol.">
        <title>Complete genome of a new Firmicutes species belonging to the dominant human colonic microbiota ('Ruminococcus bicirculans') reveals two chromosomes and a selective capacity to utilize plant glucans.</title>
        <authorList>
            <consortium name="NISC Comparative Sequencing Program"/>
            <person name="Wegmann U."/>
            <person name="Louis P."/>
            <person name="Goesmann A."/>
            <person name="Henrissat B."/>
            <person name="Duncan S.H."/>
            <person name="Flint H.J."/>
        </authorList>
    </citation>
    <scope>NUCLEOTIDE SEQUENCE</scope>
    <source>
        <strain evidence="2">NBRC 108219</strain>
    </source>
</reference>
<dbReference type="Pfam" id="PF10502">
    <property type="entry name" value="Peptidase_S26"/>
    <property type="match status" value="1"/>
</dbReference>
<dbReference type="SUPFAM" id="SSF51306">
    <property type="entry name" value="LexA/Signal peptidase"/>
    <property type="match status" value="1"/>
</dbReference>
<dbReference type="EMBL" id="BSNK01000002">
    <property type="protein sequence ID" value="GLQ23862.1"/>
    <property type="molecule type" value="Genomic_DNA"/>
</dbReference>
<dbReference type="InterPro" id="IPR019533">
    <property type="entry name" value="Peptidase_S26"/>
</dbReference>
<evidence type="ECO:0000259" key="1">
    <source>
        <dbReference type="Pfam" id="PF10502"/>
    </source>
</evidence>
<name>A0ABQ5V9Z2_9PROT</name>